<gene>
    <name evidence="1" type="ORF">GMD11_10305</name>
    <name evidence="2" type="ORF">GMD18_10295</name>
</gene>
<reference evidence="3 4" key="1">
    <citation type="journal article" date="2019" name="Nat. Med.">
        <title>A library of human gut bacterial isolates paired with longitudinal multiomics data enables mechanistic microbiome research.</title>
        <authorList>
            <person name="Poyet M."/>
            <person name="Groussin M."/>
            <person name="Gibbons S.M."/>
            <person name="Avila-Pacheco J."/>
            <person name="Jiang X."/>
            <person name="Kearney S.M."/>
            <person name="Perrotta A.R."/>
            <person name="Berdy B."/>
            <person name="Zhao S."/>
            <person name="Lieberman T.D."/>
            <person name="Swanson P.K."/>
            <person name="Smith M."/>
            <person name="Roesemann S."/>
            <person name="Alexander J.E."/>
            <person name="Rich S.A."/>
            <person name="Livny J."/>
            <person name="Vlamakis H."/>
            <person name="Clish C."/>
            <person name="Bullock K."/>
            <person name="Deik A."/>
            <person name="Scott J."/>
            <person name="Pierce K.A."/>
            <person name="Xavier R.J."/>
            <person name="Alm E.J."/>
        </authorList>
    </citation>
    <scope>NUCLEOTIDE SEQUENCE [LARGE SCALE GENOMIC DNA]</scope>
    <source>
        <strain evidence="1 4">BIOML-A13</strain>
        <strain evidence="2 3">BIOML-A3</strain>
    </source>
</reference>
<dbReference type="Proteomes" id="UP000484547">
    <property type="component" value="Unassembled WGS sequence"/>
</dbReference>
<organism evidence="1 4">
    <name type="scientific">Phascolarctobacterium faecium</name>
    <dbReference type="NCBI Taxonomy" id="33025"/>
    <lineage>
        <taxon>Bacteria</taxon>
        <taxon>Bacillati</taxon>
        <taxon>Bacillota</taxon>
        <taxon>Negativicutes</taxon>
        <taxon>Acidaminococcales</taxon>
        <taxon>Acidaminococcaceae</taxon>
        <taxon>Phascolarctobacterium</taxon>
    </lineage>
</organism>
<dbReference type="RefSeq" id="WP_149877566.1">
    <property type="nucleotide sequence ID" value="NZ_WNBG01000011.1"/>
</dbReference>
<evidence type="ECO:0000313" key="4">
    <source>
        <dbReference type="Proteomes" id="UP000484547"/>
    </source>
</evidence>
<evidence type="ECO:0000313" key="2">
    <source>
        <dbReference type="EMBL" id="MTU04783.1"/>
    </source>
</evidence>
<dbReference type="AlphaFoldDB" id="A0A7X3BVY0"/>
<evidence type="ECO:0000313" key="1">
    <source>
        <dbReference type="EMBL" id="MTT76652.1"/>
    </source>
</evidence>
<protein>
    <submittedName>
        <fullName evidence="1">Uncharacterized protein</fullName>
    </submittedName>
</protein>
<dbReference type="Proteomes" id="UP000443070">
    <property type="component" value="Unassembled WGS sequence"/>
</dbReference>
<name>A0A7X3BVY0_9FIRM</name>
<keyword evidence="3" id="KW-1185">Reference proteome</keyword>
<evidence type="ECO:0000313" key="3">
    <source>
        <dbReference type="Proteomes" id="UP000443070"/>
    </source>
</evidence>
<sequence>MKLKAYVWDDEYSGESHIAWATTPGKAKALLASEHDREFTEMRVYRVPWADKYGDNKIIPAKELLSHGWWLYCSNCGTRVYDDTATVLDEVEVLCDECAKGYNEVGK</sequence>
<dbReference type="EMBL" id="WNBW01000011">
    <property type="protein sequence ID" value="MTU04783.1"/>
    <property type="molecule type" value="Genomic_DNA"/>
</dbReference>
<proteinExistence type="predicted"/>
<dbReference type="EMBL" id="WNBM01000010">
    <property type="protein sequence ID" value="MTT76652.1"/>
    <property type="molecule type" value="Genomic_DNA"/>
</dbReference>
<accession>A0A7X3BVY0</accession>
<comment type="caution">
    <text evidence="1">The sequence shown here is derived from an EMBL/GenBank/DDBJ whole genome shotgun (WGS) entry which is preliminary data.</text>
</comment>
<dbReference type="OrthoDB" id="2679948at2"/>